<feature type="compositionally biased region" description="Basic and acidic residues" evidence="6">
    <location>
        <begin position="543"/>
        <end position="554"/>
    </location>
</feature>
<evidence type="ECO:0000256" key="6">
    <source>
        <dbReference type="SAM" id="MobiDB-lite"/>
    </source>
</evidence>
<dbReference type="RefSeq" id="WP_184663406.1">
    <property type="nucleotide sequence ID" value="NZ_JACHHB010000004.1"/>
</dbReference>
<dbReference type="PANTHER" id="PTHR31566">
    <property type="entry name" value="CYTOCHROME C BIOGENESIS PROTEIN CCS1, CHLOROPLASTIC"/>
    <property type="match status" value="1"/>
</dbReference>
<proteinExistence type="predicted"/>
<dbReference type="PANTHER" id="PTHR31566:SF0">
    <property type="entry name" value="CYTOCHROME C BIOGENESIS PROTEIN CCS1, CHLOROPLASTIC"/>
    <property type="match status" value="1"/>
</dbReference>
<dbReference type="Proteomes" id="UP000551878">
    <property type="component" value="Unassembled WGS sequence"/>
</dbReference>
<evidence type="ECO:0000256" key="7">
    <source>
        <dbReference type="SAM" id="Phobius"/>
    </source>
</evidence>
<keyword evidence="10" id="KW-1185">Reference proteome</keyword>
<reference evidence="9 10" key="1">
    <citation type="submission" date="2020-08" db="EMBL/GenBank/DDBJ databases">
        <title>Genomic Encyclopedia of Type Strains, Phase IV (KMG-IV): sequencing the most valuable type-strain genomes for metagenomic binning, comparative biology and taxonomic classification.</title>
        <authorList>
            <person name="Goeker M."/>
        </authorList>
    </citation>
    <scope>NUCLEOTIDE SEQUENCE [LARGE SCALE GENOMIC DNA]</scope>
    <source>
        <strain evidence="9 10">DSM 24696</strain>
    </source>
</reference>
<keyword evidence="4 7" id="KW-1133">Transmembrane helix</keyword>
<evidence type="ECO:0000259" key="8">
    <source>
        <dbReference type="Pfam" id="PF05140"/>
    </source>
</evidence>
<organism evidence="9 10">
    <name type="scientific">Texcoconibacillus texcoconensis</name>
    <dbReference type="NCBI Taxonomy" id="1095777"/>
    <lineage>
        <taxon>Bacteria</taxon>
        <taxon>Bacillati</taxon>
        <taxon>Bacillota</taxon>
        <taxon>Bacilli</taxon>
        <taxon>Bacillales</taxon>
        <taxon>Bacillaceae</taxon>
        <taxon>Texcoconibacillus</taxon>
    </lineage>
</organism>
<feature type="region of interest" description="Disordered" evidence="6">
    <location>
        <begin position="540"/>
        <end position="561"/>
    </location>
</feature>
<feature type="transmembrane region" description="Helical" evidence="7">
    <location>
        <begin position="214"/>
        <end position="232"/>
    </location>
</feature>
<feature type="transmembrane region" description="Helical" evidence="7">
    <location>
        <begin position="65"/>
        <end position="83"/>
    </location>
</feature>
<dbReference type="InterPro" id="IPR007816">
    <property type="entry name" value="ResB-like_domain"/>
</dbReference>
<evidence type="ECO:0000256" key="3">
    <source>
        <dbReference type="ARBA" id="ARBA00022748"/>
    </source>
</evidence>
<keyword evidence="3" id="KW-0201">Cytochrome c-type biogenesis</keyword>
<feature type="transmembrane region" description="Helical" evidence="7">
    <location>
        <begin position="469"/>
        <end position="489"/>
    </location>
</feature>
<evidence type="ECO:0000256" key="5">
    <source>
        <dbReference type="ARBA" id="ARBA00023136"/>
    </source>
</evidence>
<evidence type="ECO:0000256" key="2">
    <source>
        <dbReference type="ARBA" id="ARBA00022692"/>
    </source>
</evidence>
<feature type="domain" description="ResB-like" evidence="8">
    <location>
        <begin position="63"/>
        <end position="521"/>
    </location>
</feature>
<comment type="caution">
    <text evidence="9">The sequence shown here is derived from an EMBL/GenBank/DDBJ whole genome shotgun (WGS) entry which is preliminary data.</text>
</comment>
<keyword evidence="5 7" id="KW-0472">Membrane</keyword>
<evidence type="ECO:0000313" key="9">
    <source>
        <dbReference type="EMBL" id="MBB5172950.1"/>
    </source>
</evidence>
<dbReference type="GO" id="GO:0017004">
    <property type="term" value="P:cytochrome complex assembly"/>
    <property type="evidence" value="ECO:0007669"/>
    <property type="project" value="UniProtKB-KW"/>
</dbReference>
<sequence>MEKVKCECGHVNPYGTVICESCGKPLQDEGKSLLNMRYEGAARRSQTYKRSVVDHIWNFFSSVKVGIWIIVLLLVASGFGTIFPQVEFIPPGENPAVFYENEYGTIGQLYYLLGFHNLYGSWWYMLLIAALGVSLVICSLDRVVPLYRALKKQRVTRHEGFLKRQRVFGTSRGLDHEGEIEKATKVLNEKKYNIYEENGNIVAEKGRFSRWGPYVNHIGLIIFLFGAMLRFFPTMYVDENIWVRDGEQVPVKGTDGQYYLYNENFEIELYDEDDELYQEALMREGSSVVETYRTSAVLLERSDDGIVGSEADYEKVKSHDIEVNDPLTHDGYSIYQVDYKLNELSEFSFRLQSVADDNGDVPDTEITVDLYDPEMSYDLGGGYVVEIEEYFPDYVFDEHNQEPTTATRIPDNPLIIFNVQTPSIPDGEKSVVGVQTNEPILGENEYRLELSGVEMNDVTALTVRLDRTLPLLIVGGFIFMVGLIQGSYWSHRRIWLQQKGEELWVAGHTNKNWQSLMKDFEAISSNTNIAMPIDQVEEDELEQERQYQRRRDEDQGSDVDA</sequence>
<feature type="transmembrane region" description="Helical" evidence="7">
    <location>
        <begin position="122"/>
        <end position="144"/>
    </location>
</feature>
<name>A0A840QNL9_9BACI</name>
<evidence type="ECO:0000256" key="4">
    <source>
        <dbReference type="ARBA" id="ARBA00022989"/>
    </source>
</evidence>
<gene>
    <name evidence="9" type="ORF">HNQ41_001113</name>
</gene>
<comment type="subcellular location">
    <subcellularLocation>
        <location evidence="1">Membrane</location>
        <topology evidence="1">Multi-pass membrane protein</topology>
    </subcellularLocation>
</comment>
<protein>
    <submittedName>
        <fullName evidence="9">Cytochrome c biogenesis protein</fullName>
    </submittedName>
</protein>
<dbReference type="AlphaFoldDB" id="A0A840QNL9"/>
<keyword evidence="2 7" id="KW-0812">Transmembrane</keyword>
<dbReference type="InterPro" id="IPR023494">
    <property type="entry name" value="Cyt_c_bgen_Ccs1/CcsB/ResB"/>
</dbReference>
<accession>A0A840QNL9</accession>
<dbReference type="EMBL" id="JACHHB010000004">
    <property type="protein sequence ID" value="MBB5172950.1"/>
    <property type="molecule type" value="Genomic_DNA"/>
</dbReference>
<evidence type="ECO:0000256" key="1">
    <source>
        <dbReference type="ARBA" id="ARBA00004141"/>
    </source>
</evidence>
<dbReference type="GO" id="GO:0016020">
    <property type="term" value="C:membrane"/>
    <property type="evidence" value="ECO:0007669"/>
    <property type="project" value="UniProtKB-SubCell"/>
</dbReference>
<dbReference type="Pfam" id="PF05140">
    <property type="entry name" value="ResB"/>
    <property type="match status" value="1"/>
</dbReference>
<evidence type="ECO:0000313" key="10">
    <source>
        <dbReference type="Proteomes" id="UP000551878"/>
    </source>
</evidence>